<evidence type="ECO:0000313" key="2">
    <source>
        <dbReference type="EMBL" id="ROV94110.1"/>
    </source>
</evidence>
<gene>
    <name evidence="2" type="ORF">VPNG_09340</name>
</gene>
<accession>A0A423VSW8</accession>
<reference evidence="2 3" key="1">
    <citation type="submission" date="2015-09" db="EMBL/GenBank/DDBJ databases">
        <title>Host preference determinants of Valsa canker pathogens revealed by comparative genomics.</title>
        <authorList>
            <person name="Yin Z."/>
            <person name="Huang L."/>
        </authorList>
    </citation>
    <scope>NUCLEOTIDE SEQUENCE [LARGE SCALE GENOMIC DNA]</scope>
    <source>
        <strain evidence="2 3">SXYLt</strain>
    </source>
</reference>
<evidence type="ECO:0000256" key="1">
    <source>
        <dbReference type="SAM" id="Phobius"/>
    </source>
</evidence>
<dbReference type="InParanoid" id="A0A423VSW8"/>
<dbReference type="OrthoDB" id="6997139at2759"/>
<dbReference type="Proteomes" id="UP000285146">
    <property type="component" value="Unassembled WGS sequence"/>
</dbReference>
<keyword evidence="3" id="KW-1185">Reference proteome</keyword>
<dbReference type="EMBL" id="LKEB01000077">
    <property type="protein sequence ID" value="ROV94110.1"/>
    <property type="molecule type" value="Genomic_DNA"/>
</dbReference>
<feature type="transmembrane region" description="Helical" evidence="1">
    <location>
        <begin position="315"/>
        <end position="338"/>
    </location>
</feature>
<keyword evidence="1" id="KW-0472">Membrane</keyword>
<proteinExistence type="predicted"/>
<comment type="caution">
    <text evidence="2">The sequence shown here is derived from an EMBL/GenBank/DDBJ whole genome shotgun (WGS) entry which is preliminary data.</text>
</comment>
<evidence type="ECO:0008006" key="4">
    <source>
        <dbReference type="Google" id="ProtNLM"/>
    </source>
</evidence>
<protein>
    <recommendedName>
        <fullName evidence="4">NAD-specific glutamate dehydrogenase</fullName>
    </recommendedName>
</protein>
<name>A0A423VSW8_9PEZI</name>
<keyword evidence="1" id="KW-1133">Transmembrane helix</keyword>
<keyword evidence="1" id="KW-0812">Transmembrane</keyword>
<dbReference type="AlphaFoldDB" id="A0A423VSW8"/>
<evidence type="ECO:0000313" key="3">
    <source>
        <dbReference type="Proteomes" id="UP000285146"/>
    </source>
</evidence>
<sequence length="721" mass="74062">MYRSEGNLQVDELLVVHLEEHTSDLSGQLRLQGRDLGEDSLTEELLLLRRSRSSKLRLEQSGGAQLGAELARCSASLGTGGEALTAGHVTATWNSTFFSVSRREPRNANGTATRLDTASAGESRSLVLDLLESGNELGVVGLVVTSGREVSRHAVHVGRQLLRRDAATAATLSRVALGELALTTSLGTGDGHAELVGQATTGTGWEATLLARSVEDRRLHEVTRHTGSGGLLHPNLVAGLNASLELVLTHILALSESDVQGLAVDHPLVHVGNGLGGIVRVAEAHETEALALAELLLRLLLRLLLAGLLAGGGGLLTLLLVLLVLAVLLVFGSVCVGIAHDLGRCDRTVLGKHGPELLVINIVTQVLDVQVDTLVLVLLLNAGSLVGPTELLLTLMLLLGTADIEVLTLEVIAVQLLDSLVGSFMSSEVDKSEATVLSALLVSGKRGGSDVAVLGEQLTELLVTGVRVDVLDIYVGEVGLHLLEFALAVLLGDVVADIDLLLVQKHAIDVLDSLRSSLVGLVVHETVSLGVSMLILGNLAAENVAESGESVMQSLVVDSDIEVLDEDVASAGLAQGGVTLGPHDTARAALDNSVVELLKSLLTITGGVVVHVCVAQGATGDGITANTDGGDRADLGEELEEHGFGDGGVELANVQRGGGSMVRSSRVGGGSGLLASELGGVDGSVDAGGGILGAVQGGVAEISSELVNSGSGGGRGSHFDL</sequence>
<organism evidence="2 3">
    <name type="scientific">Cytospora leucostoma</name>
    <dbReference type="NCBI Taxonomy" id="1230097"/>
    <lineage>
        <taxon>Eukaryota</taxon>
        <taxon>Fungi</taxon>
        <taxon>Dikarya</taxon>
        <taxon>Ascomycota</taxon>
        <taxon>Pezizomycotina</taxon>
        <taxon>Sordariomycetes</taxon>
        <taxon>Sordariomycetidae</taxon>
        <taxon>Diaporthales</taxon>
        <taxon>Cytosporaceae</taxon>
        <taxon>Cytospora</taxon>
    </lineage>
</organism>